<dbReference type="InterPro" id="IPR007055">
    <property type="entry name" value="BON_dom"/>
</dbReference>
<name>F5YKN9_TREPZ</name>
<evidence type="ECO:0000259" key="1">
    <source>
        <dbReference type="PROSITE" id="PS50914"/>
    </source>
</evidence>
<evidence type="ECO:0000313" key="3">
    <source>
        <dbReference type="Proteomes" id="UP000009223"/>
    </source>
</evidence>
<reference evidence="3" key="1">
    <citation type="submission" date="2009-12" db="EMBL/GenBank/DDBJ databases">
        <title>Complete sequence of Treponema primitia strain ZAS-2.</title>
        <authorList>
            <person name="Tetu S.G."/>
            <person name="Matson E."/>
            <person name="Ren Q."/>
            <person name="Seshadri R."/>
            <person name="Elbourne L."/>
            <person name="Hassan K.A."/>
            <person name="Durkin A."/>
            <person name="Radune D."/>
            <person name="Mohamoud Y."/>
            <person name="Shay R."/>
            <person name="Jin S."/>
            <person name="Zhang X."/>
            <person name="Lucey K."/>
            <person name="Ballor N.R."/>
            <person name="Ottesen E."/>
            <person name="Rosenthal R."/>
            <person name="Allen A."/>
            <person name="Leadbetter J.R."/>
            <person name="Paulsen I.T."/>
        </authorList>
    </citation>
    <scope>NUCLEOTIDE SEQUENCE [LARGE SCALE GENOMIC DNA]</scope>
    <source>
        <strain evidence="3">ATCC BAA-887 / DSM 12427 / ZAS-2</strain>
    </source>
</reference>
<evidence type="ECO:0000313" key="2">
    <source>
        <dbReference type="EMBL" id="AEF84697.1"/>
    </source>
</evidence>
<dbReference type="KEGG" id="tpi:TREPR_0603"/>
<dbReference type="STRING" id="545694.TREPR_0603"/>
<gene>
    <name evidence="2" type="ordered locus">TREPR_0603</name>
</gene>
<dbReference type="Pfam" id="PF13189">
    <property type="entry name" value="Cytidylate_kin2"/>
    <property type="match status" value="1"/>
</dbReference>
<dbReference type="Pfam" id="PF04972">
    <property type="entry name" value="BON"/>
    <property type="match status" value="1"/>
</dbReference>
<dbReference type="Proteomes" id="UP000009223">
    <property type="component" value="Chromosome"/>
</dbReference>
<organism evidence="2 3">
    <name type="scientific">Treponema primitia (strain ATCC BAA-887 / DSM 12427 / ZAS-2)</name>
    <dbReference type="NCBI Taxonomy" id="545694"/>
    <lineage>
        <taxon>Bacteria</taxon>
        <taxon>Pseudomonadati</taxon>
        <taxon>Spirochaetota</taxon>
        <taxon>Spirochaetia</taxon>
        <taxon>Spirochaetales</taxon>
        <taxon>Treponemataceae</taxon>
        <taxon>Treponema</taxon>
    </lineage>
</organism>
<dbReference type="OrthoDB" id="7929987at2"/>
<dbReference type="AlphaFoldDB" id="F5YKN9"/>
<dbReference type="eggNOG" id="COG1102">
    <property type="taxonomic scope" value="Bacteria"/>
</dbReference>
<dbReference type="PROSITE" id="PS50914">
    <property type="entry name" value="BON"/>
    <property type="match status" value="1"/>
</dbReference>
<reference evidence="2 3" key="2">
    <citation type="journal article" date="2011" name="ISME J.">
        <title>RNA-seq reveals cooperative metabolic interactions between two termite-gut spirochete species in co-culture.</title>
        <authorList>
            <person name="Rosenthal A.Z."/>
            <person name="Matson E.G."/>
            <person name="Eldar A."/>
            <person name="Leadbetter J.R."/>
        </authorList>
    </citation>
    <scope>NUCLEOTIDE SEQUENCE [LARGE SCALE GENOMIC DNA]</scope>
    <source>
        <strain evidence="3">ATCC BAA-887 / DSM 12427 / ZAS-2</strain>
    </source>
</reference>
<dbReference type="Gene3D" id="3.40.50.300">
    <property type="entry name" value="P-loop containing nucleotide triphosphate hydrolases"/>
    <property type="match status" value="1"/>
</dbReference>
<keyword evidence="3" id="KW-1185">Reference proteome</keyword>
<dbReference type="EMBL" id="CP001843">
    <property type="protein sequence ID" value="AEF84697.1"/>
    <property type="molecule type" value="Genomic_DNA"/>
</dbReference>
<sequence>MAIITISRQLAALGDETATELAKLLGYRFVDKLKLEERIKSFGIVGTKLEKYDERKPSFFASLSQDRDDYLHFLKTAMLAEASEGSCVFIGRGAAAVFKNIPGVLSVFLVAPTEIRYERVKSYFHCDEKRARQIIEQSDHDRFGFHRYFFDIDWREGSNYHLTLNMGNLHPALAAKIIKDLRDHIISQETEAQNEARLKEMILGQQAIHHILYERELAIHFLEAAVSGGELTLFGVASSQVLIENALNAAREVPGISVVRSDIQVVQEFNIVP</sequence>
<protein>
    <submittedName>
        <fullName evidence="2">Putative phospholipid-binding domain family protein</fullName>
    </submittedName>
</protein>
<dbReference type="InterPro" id="IPR027417">
    <property type="entry name" value="P-loop_NTPase"/>
</dbReference>
<proteinExistence type="predicted"/>
<dbReference type="RefSeq" id="WP_015709421.1">
    <property type="nucleotide sequence ID" value="NC_015578.1"/>
</dbReference>
<accession>F5YKN9</accession>
<feature type="domain" description="BON" evidence="1">
    <location>
        <begin position="199"/>
        <end position="267"/>
    </location>
</feature>
<dbReference type="HOGENOM" id="CLU_065155_0_0_12"/>